<dbReference type="Proteomes" id="UP000602510">
    <property type="component" value="Unassembled WGS sequence"/>
</dbReference>
<organism evidence="2 3">
    <name type="scientific">Phytophthora infestans</name>
    <name type="common">Potato late blight agent</name>
    <name type="synonym">Botrytis infestans</name>
    <dbReference type="NCBI Taxonomy" id="4787"/>
    <lineage>
        <taxon>Eukaryota</taxon>
        <taxon>Sar</taxon>
        <taxon>Stramenopiles</taxon>
        <taxon>Oomycota</taxon>
        <taxon>Peronosporomycetes</taxon>
        <taxon>Peronosporales</taxon>
        <taxon>Peronosporaceae</taxon>
        <taxon>Phytophthora</taxon>
    </lineage>
</organism>
<evidence type="ECO:0000313" key="2">
    <source>
        <dbReference type="EMBL" id="KAF4029523.1"/>
    </source>
</evidence>
<dbReference type="PANTHER" id="PTHR22538:SF1">
    <property type="entry name" value="VWFD DOMAIN-CONTAINING PROTEIN"/>
    <property type="match status" value="1"/>
</dbReference>
<dbReference type="OMA" id="VAYIEDT"/>
<comment type="caution">
    <text evidence="2">The sequence shown here is derived from an EMBL/GenBank/DDBJ whole genome shotgun (WGS) entry which is preliminary data.</text>
</comment>
<dbReference type="AlphaFoldDB" id="A0A833W4K7"/>
<keyword evidence="1" id="KW-0732">Signal</keyword>
<accession>A0A833W4K7</accession>
<feature type="signal peptide" evidence="1">
    <location>
        <begin position="1"/>
        <end position="24"/>
    </location>
</feature>
<dbReference type="PANTHER" id="PTHR22538">
    <property type="entry name" value="CILIA- AND FLAGELLA-ASSOCIATED PROTEIN 74"/>
    <property type="match status" value="1"/>
</dbReference>
<evidence type="ECO:0000313" key="3">
    <source>
        <dbReference type="Proteomes" id="UP000602510"/>
    </source>
</evidence>
<gene>
    <name evidence="2" type="ORF">GN244_ATG18740</name>
</gene>
<feature type="chain" id="PRO_5032996592" evidence="1">
    <location>
        <begin position="25"/>
        <end position="244"/>
    </location>
</feature>
<sequence length="244" mass="25956">MSGSSLRFLMFIAAFVAFAAQTIAAQRTGTKLEWPALRFHFTIKKETMKVYDQTSFDMYANPTVQDANKNVLYDVYATFTQPKALHNYTLVDGIAYSEMTPFTTGSSSGVPTPLTVCLDSESGKLPAINSIVAAVSEATAASGNGSAASTCTTGGAYETTINGADYEICVTGTTGFTMKGSDMEVSVEYLDNQIDIKPPTMDRKEASRCKDLGLSSSVSAIGHALLTGEPMPSKTTGKRGINLD</sequence>
<name>A0A833W4K7_PHYIN</name>
<evidence type="ECO:0000256" key="1">
    <source>
        <dbReference type="SAM" id="SignalP"/>
    </source>
</evidence>
<protein>
    <submittedName>
        <fullName evidence="2">Uncharacterized protein</fullName>
    </submittedName>
</protein>
<keyword evidence="3" id="KW-1185">Reference proteome</keyword>
<reference evidence="2" key="1">
    <citation type="submission" date="2020-04" db="EMBL/GenBank/DDBJ databases">
        <title>Hybrid Assembly of Korean Phytophthora infestans isolates.</title>
        <authorList>
            <person name="Prokchorchik M."/>
            <person name="Lee Y."/>
            <person name="Seo J."/>
            <person name="Cho J.-H."/>
            <person name="Park Y.-E."/>
            <person name="Jang D.-C."/>
            <person name="Im J.-S."/>
            <person name="Choi J.-G."/>
            <person name="Park H.-J."/>
            <person name="Lee G.-B."/>
            <person name="Lee Y.-G."/>
            <person name="Hong S.-Y."/>
            <person name="Cho K."/>
            <person name="Sohn K.H."/>
        </authorList>
    </citation>
    <scope>NUCLEOTIDE SEQUENCE</scope>
    <source>
        <strain evidence="2">KR_1_A1</strain>
    </source>
</reference>
<dbReference type="EMBL" id="WSZM01000805">
    <property type="protein sequence ID" value="KAF4029523.1"/>
    <property type="molecule type" value="Genomic_DNA"/>
</dbReference>
<proteinExistence type="predicted"/>